<evidence type="ECO:0000313" key="2">
    <source>
        <dbReference type="Proteomes" id="UP001279734"/>
    </source>
</evidence>
<dbReference type="InterPro" id="IPR032675">
    <property type="entry name" value="LRR_dom_sf"/>
</dbReference>
<accession>A0AAD3XEL7</accession>
<dbReference type="AlphaFoldDB" id="A0AAD3XEL7"/>
<proteinExistence type="predicted"/>
<gene>
    <name evidence="1" type="ORF">Nepgr_004088</name>
</gene>
<organism evidence="1 2">
    <name type="scientific">Nepenthes gracilis</name>
    <name type="common">Slender pitcher plant</name>
    <dbReference type="NCBI Taxonomy" id="150966"/>
    <lineage>
        <taxon>Eukaryota</taxon>
        <taxon>Viridiplantae</taxon>
        <taxon>Streptophyta</taxon>
        <taxon>Embryophyta</taxon>
        <taxon>Tracheophyta</taxon>
        <taxon>Spermatophyta</taxon>
        <taxon>Magnoliopsida</taxon>
        <taxon>eudicotyledons</taxon>
        <taxon>Gunneridae</taxon>
        <taxon>Pentapetalae</taxon>
        <taxon>Caryophyllales</taxon>
        <taxon>Nepenthaceae</taxon>
        <taxon>Nepenthes</taxon>
    </lineage>
</organism>
<comment type="caution">
    <text evidence="1">The sequence shown here is derived from an EMBL/GenBank/DDBJ whole genome shotgun (WGS) entry which is preliminary data.</text>
</comment>
<dbReference type="Proteomes" id="UP001279734">
    <property type="component" value="Unassembled WGS sequence"/>
</dbReference>
<reference evidence="1" key="1">
    <citation type="submission" date="2023-05" db="EMBL/GenBank/DDBJ databases">
        <title>Nepenthes gracilis genome sequencing.</title>
        <authorList>
            <person name="Fukushima K."/>
        </authorList>
    </citation>
    <scope>NUCLEOTIDE SEQUENCE</scope>
    <source>
        <strain evidence="1">SING2019-196</strain>
    </source>
</reference>
<sequence length="77" mass="8520">MCSVVYENNFSGVIPKQLGKLKTLEMLCCSKFEGSIPRELEDFSSPKELQFDPKLAPVVSSGTGYIIRKSGNKSVFD</sequence>
<evidence type="ECO:0000313" key="1">
    <source>
        <dbReference type="EMBL" id="GMH02249.1"/>
    </source>
</evidence>
<keyword evidence="2" id="KW-1185">Reference proteome</keyword>
<dbReference type="EMBL" id="BSYO01000003">
    <property type="protein sequence ID" value="GMH02249.1"/>
    <property type="molecule type" value="Genomic_DNA"/>
</dbReference>
<protein>
    <submittedName>
        <fullName evidence="1">Uncharacterized protein</fullName>
    </submittedName>
</protein>
<dbReference type="Gene3D" id="3.80.10.10">
    <property type="entry name" value="Ribonuclease Inhibitor"/>
    <property type="match status" value="1"/>
</dbReference>
<name>A0AAD3XEL7_NEPGR</name>